<feature type="domain" description="DH" evidence="3">
    <location>
        <begin position="1"/>
        <end position="131"/>
    </location>
</feature>
<feature type="coiled-coil region" evidence="1">
    <location>
        <begin position="848"/>
        <end position="875"/>
    </location>
</feature>
<dbReference type="SMART" id="SM00325">
    <property type="entry name" value="RhoGEF"/>
    <property type="match status" value="1"/>
</dbReference>
<evidence type="ECO:0000313" key="4">
    <source>
        <dbReference type="EMBL" id="RCH95274.1"/>
    </source>
</evidence>
<sequence>MNIDEIIQVTEEFYRDLISDHDTNLGNLCSAHLRQFSCYNKFLSGIHNARILNEKQLKNPHYVEYLEAANEQMKSNQTVYDYLALPIQRIGRYTMYFKELLKHTADDHADLPGLHQALLKAEEIANMTEEAHTQALKIFSRLLLTIHACPESLINSHRRFLCYLDVIQLDIQTMKHLYPVTLFLFSDKIMVVRRPSYDTDGLDLCGLDQRLYEGSEKLDFCISRDTFSSGKLKFLGWISLADISLHEGPLDASFTLLCNHTGVSPPSSDNTDEKTQKSLEAYFQQDHAHIFSLSQSGNYINKQYLHTVEKALSYFAYQFGKARNECRTAHEGRIDTMYCQWNRHHFFTNIYSMAQYDEEPNKSEIALFYTESNTIDVESILSNNDGSPNMVGFIVPHERDNNYRNRFAIRSKCAIGNTKNSQVLLTFRASDGFFIHDARNLLFGNLLACDRDLQTANRIENAKHLRYEHSSSHDGLKFVTKQDLKRKKSRPTFKLFSSLAGHSSNSSNSISSSSSSSSSSNNSSSIAFQGPSSPITATSSFNSKQKSSYTHNDYLIDLEASFCSKRYSTGSSSCNSSIRSHRSIDSKSTLQSINSSSSRHRSEKQPTPDLSELFPVSKLGKLGERHSDVMLGQQRQLSPSVHPTRTASCEILSAARKEKSILETVFSTSDLRRPPSSIGSSSREPTPVMTESGESSINSRQSTLSTMNSQRSLYQQMFDTPPTPVLKARPASDLLIPIAAPDDSQQMHVRFFSDFKKPAFDTELHLELEEKNRTIMMLNSLLQKKDQEISMLKADLEDSVSELGTVCDKFNLELDNLARLYEHMHYDDDLDNNRPHNPSAEAQLRRVLEVTMKERNQWQLKAIELERKLRILALENDRGGNSGQYNTKFTVNRQRHSYHGPSEGAAKQLDIHVRTAQKWAKQYEKNPGSIFEKQRKADHPRVLHDGHKSIILERIEENPSIALDELIEKLKQIFTELKASKSALFDFIKEHCNLSLKKALFQPIDRNSEEKIQERLDWTHKWEKTDVDFTRNCVFLDESAFHINLKHGMAWSRKGTPVVVTVPKIRATTTTILGVMSAEGLIKCSRRLPQPSSDKKRK</sequence>
<dbReference type="PROSITE" id="PS50010">
    <property type="entry name" value="DH_2"/>
    <property type="match status" value="1"/>
</dbReference>
<comment type="caution">
    <text evidence="4">The sequence shown here is derived from an EMBL/GenBank/DDBJ whole genome shotgun (WGS) entry which is preliminary data.</text>
</comment>
<feature type="region of interest" description="Disordered" evidence="2">
    <location>
        <begin position="668"/>
        <end position="700"/>
    </location>
</feature>
<dbReference type="InterPro" id="IPR051092">
    <property type="entry name" value="FYVE_RhoGEF_PH"/>
</dbReference>
<dbReference type="OrthoDB" id="660555at2759"/>
<evidence type="ECO:0000259" key="3">
    <source>
        <dbReference type="PROSITE" id="PS50010"/>
    </source>
</evidence>
<dbReference type="InterPro" id="IPR009057">
    <property type="entry name" value="Homeodomain-like_sf"/>
</dbReference>
<dbReference type="EMBL" id="PJQL01000483">
    <property type="protein sequence ID" value="RCH95274.1"/>
    <property type="molecule type" value="Genomic_DNA"/>
</dbReference>
<keyword evidence="1" id="KW-0175">Coiled coil</keyword>
<dbReference type="InterPro" id="IPR035899">
    <property type="entry name" value="DBL_dom_sf"/>
</dbReference>
<accession>A0A367JZ86</accession>
<dbReference type="AlphaFoldDB" id="A0A367JZ86"/>
<organism evidence="4 5">
    <name type="scientific">Rhizopus azygosporus</name>
    <name type="common">Rhizopus microsporus var. azygosporus</name>
    <dbReference type="NCBI Taxonomy" id="86630"/>
    <lineage>
        <taxon>Eukaryota</taxon>
        <taxon>Fungi</taxon>
        <taxon>Fungi incertae sedis</taxon>
        <taxon>Mucoromycota</taxon>
        <taxon>Mucoromycotina</taxon>
        <taxon>Mucoromycetes</taxon>
        <taxon>Mucorales</taxon>
        <taxon>Mucorineae</taxon>
        <taxon>Rhizopodaceae</taxon>
        <taxon>Rhizopus</taxon>
    </lineage>
</organism>
<reference evidence="4 5" key="1">
    <citation type="journal article" date="2018" name="G3 (Bethesda)">
        <title>Phylogenetic and Phylogenomic Definition of Rhizopus Species.</title>
        <authorList>
            <person name="Gryganskyi A.P."/>
            <person name="Golan J."/>
            <person name="Dolatabadi S."/>
            <person name="Mondo S."/>
            <person name="Robb S."/>
            <person name="Idnurm A."/>
            <person name="Muszewska A."/>
            <person name="Steczkiewicz K."/>
            <person name="Masonjones S."/>
            <person name="Liao H.L."/>
            <person name="Gajdeczka M.T."/>
            <person name="Anike F."/>
            <person name="Vuek A."/>
            <person name="Anishchenko I.M."/>
            <person name="Voigt K."/>
            <person name="de Hoog G.S."/>
            <person name="Smith M.E."/>
            <person name="Heitman J."/>
            <person name="Vilgalys R."/>
            <person name="Stajich J.E."/>
        </authorList>
    </citation>
    <scope>NUCLEOTIDE SEQUENCE [LARGE SCALE GENOMIC DNA]</scope>
    <source>
        <strain evidence="4 5">CBS 357.93</strain>
    </source>
</reference>
<dbReference type="InterPro" id="IPR000219">
    <property type="entry name" value="DH_dom"/>
</dbReference>
<dbReference type="Gene3D" id="3.30.420.10">
    <property type="entry name" value="Ribonuclease H-like superfamily/Ribonuclease H"/>
    <property type="match status" value="1"/>
</dbReference>
<dbReference type="GO" id="GO:0005737">
    <property type="term" value="C:cytoplasm"/>
    <property type="evidence" value="ECO:0007669"/>
    <property type="project" value="TreeGrafter"/>
</dbReference>
<dbReference type="Gene3D" id="1.20.900.10">
    <property type="entry name" value="Dbl homology (DH) domain"/>
    <property type="match status" value="1"/>
</dbReference>
<feature type="compositionally biased region" description="Low complexity" evidence="2">
    <location>
        <begin position="503"/>
        <end position="526"/>
    </location>
</feature>
<dbReference type="Proteomes" id="UP000252139">
    <property type="component" value="Unassembled WGS sequence"/>
</dbReference>
<dbReference type="InterPro" id="IPR036397">
    <property type="entry name" value="RNaseH_sf"/>
</dbReference>
<feature type="compositionally biased region" description="Low complexity" evidence="2">
    <location>
        <begin position="674"/>
        <end position="685"/>
    </location>
</feature>
<evidence type="ECO:0000256" key="1">
    <source>
        <dbReference type="SAM" id="Coils"/>
    </source>
</evidence>
<feature type="region of interest" description="Disordered" evidence="2">
    <location>
        <begin position="499"/>
        <end position="543"/>
    </location>
</feature>
<dbReference type="SUPFAM" id="SSF46689">
    <property type="entry name" value="Homeodomain-like"/>
    <property type="match status" value="1"/>
</dbReference>
<protein>
    <recommendedName>
        <fullName evidence="3">DH domain-containing protein</fullName>
    </recommendedName>
</protein>
<name>A0A367JZ86_RHIAZ</name>
<dbReference type="GO" id="GO:0003676">
    <property type="term" value="F:nucleic acid binding"/>
    <property type="evidence" value="ECO:0007669"/>
    <property type="project" value="InterPro"/>
</dbReference>
<gene>
    <name evidence="4" type="ORF">CU097_010374</name>
</gene>
<feature type="compositionally biased region" description="Low complexity" evidence="2">
    <location>
        <begin position="568"/>
        <end position="578"/>
    </location>
</feature>
<evidence type="ECO:0000313" key="5">
    <source>
        <dbReference type="Proteomes" id="UP000252139"/>
    </source>
</evidence>
<dbReference type="STRING" id="86630.A0A367JZ86"/>
<dbReference type="PANTHER" id="PTHR12673">
    <property type="entry name" value="FACIOGENITAL DYSPLASIA PROTEIN"/>
    <property type="match status" value="1"/>
</dbReference>
<evidence type="ECO:0000256" key="2">
    <source>
        <dbReference type="SAM" id="MobiDB-lite"/>
    </source>
</evidence>
<feature type="compositionally biased region" description="Polar residues" evidence="2">
    <location>
        <begin position="530"/>
        <end position="543"/>
    </location>
</feature>
<dbReference type="SUPFAM" id="SSF48065">
    <property type="entry name" value="DBL homology domain (DH-domain)"/>
    <property type="match status" value="1"/>
</dbReference>
<feature type="region of interest" description="Disordered" evidence="2">
    <location>
        <begin position="568"/>
        <end position="615"/>
    </location>
</feature>
<proteinExistence type="predicted"/>
<feature type="coiled-coil region" evidence="1">
    <location>
        <begin position="768"/>
        <end position="802"/>
    </location>
</feature>
<keyword evidence="5" id="KW-1185">Reference proteome</keyword>
<dbReference type="Pfam" id="PF00621">
    <property type="entry name" value="RhoGEF"/>
    <property type="match status" value="1"/>
</dbReference>
<dbReference type="GO" id="GO:0005085">
    <property type="term" value="F:guanyl-nucleotide exchange factor activity"/>
    <property type="evidence" value="ECO:0007669"/>
    <property type="project" value="InterPro"/>
</dbReference>
<dbReference type="PANTHER" id="PTHR12673:SF159">
    <property type="entry name" value="LD03170P"/>
    <property type="match status" value="1"/>
</dbReference>